<dbReference type="Pfam" id="PF22936">
    <property type="entry name" value="Pol_BBD"/>
    <property type="match status" value="1"/>
</dbReference>
<name>A0AAV6W8J0_9LAMI</name>
<feature type="compositionally biased region" description="Low complexity" evidence="1">
    <location>
        <begin position="397"/>
        <end position="412"/>
    </location>
</feature>
<feature type="region of interest" description="Disordered" evidence="1">
    <location>
        <begin position="189"/>
        <end position="210"/>
    </location>
</feature>
<dbReference type="AlphaFoldDB" id="A0AAV6W8J0"/>
<reference evidence="5" key="1">
    <citation type="submission" date="2019-10" db="EMBL/GenBank/DDBJ databases">
        <authorList>
            <person name="Zhang R."/>
            <person name="Pan Y."/>
            <person name="Wang J."/>
            <person name="Ma R."/>
            <person name="Yu S."/>
        </authorList>
    </citation>
    <scope>NUCLEOTIDE SEQUENCE</scope>
    <source>
        <strain evidence="5">LA-IB0</strain>
        <tissue evidence="5">Leaf</tissue>
    </source>
</reference>
<dbReference type="PANTHER" id="PTHR37610:SF100">
    <property type="entry name" value="COPIA-LIKE POLYPROTEIN_RETROTRANSPOSON"/>
    <property type="match status" value="1"/>
</dbReference>
<dbReference type="PANTHER" id="PTHR37610">
    <property type="entry name" value="CCHC-TYPE DOMAIN-CONTAINING PROTEIN"/>
    <property type="match status" value="1"/>
</dbReference>
<organism evidence="5 6">
    <name type="scientific">Buddleja alternifolia</name>
    <dbReference type="NCBI Taxonomy" id="168488"/>
    <lineage>
        <taxon>Eukaryota</taxon>
        <taxon>Viridiplantae</taxon>
        <taxon>Streptophyta</taxon>
        <taxon>Embryophyta</taxon>
        <taxon>Tracheophyta</taxon>
        <taxon>Spermatophyta</taxon>
        <taxon>Magnoliopsida</taxon>
        <taxon>eudicotyledons</taxon>
        <taxon>Gunneridae</taxon>
        <taxon>Pentapetalae</taxon>
        <taxon>asterids</taxon>
        <taxon>lamiids</taxon>
        <taxon>Lamiales</taxon>
        <taxon>Scrophulariaceae</taxon>
        <taxon>Buddlejeae</taxon>
        <taxon>Buddleja</taxon>
    </lineage>
</organism>
<evidence type="ECO:0000313" key="5">
    <source>
        <dbReference type="EMBL" id="KAG8367018.1"/>
    </source>
</evidence>
<feature type="compositionally biased region" description="Polar residues" evidence="1">
    <location>
        <begin position="189"/>
        <end position="208"/>
    </location>
</feature>
<comment type="caution">
    <text evidence="5">The sequence shown here is derived from an EMBL/GenBank/DDBJ whole genome shotgun (WGS) entry which is preliminary data.</text>
</comment>
<feature type="domain" description="Retrotransposon Copia-like N-terminal" evidence="3">
    <location>
        <begin position="17"/>
        <end position="63"/>
    </location>
</feature>
<keyword evidence="6" id="KW-1185">Reference proteome</keyword>
<evidence type="ECO:0000259" key="2">
    <source>
        <dbReference type="Pfam" id="PF13976"/>
    </source>
</evidence>
<evidence type="ECO:0000313" key="6">
    <source>
        <dbReference type="Proteomes" id="UP000826271"/>
    </source>
</evidence>
<feature type="region of interest" description="Disordered" evidence="1">
    <location>
        <begin position="135"/>
        <end position="154"/>
    </location>
</feature>
<proteinExistence type="predicted"/>
<dbReference type="InterPro" id="IPR029472">
    <property type="entry name" value="Copia-like_N"/>
</dbReference>
<evidence type="ECO:0008006" key="7">
    <source>
        <dbReference type="Google" id="ProtNLM"/>
    </source>
</evidence>
<dbReference type="EMBL" id="WHWC01000016">
    <property type="protein sequence ID" value="KAG8367018.1"/>
    <property type="molecule type" value="Genomic_DNA"/>
</dbReference>
<dbReference type="Pfam" id="PF13976">
    <property type="entry name" value="gag_pre-integrs"/>
    <property type="match status" value="1"/>
</dbReference>
<gene>
    <name evidence="5" type="ORF">BUALT_Bualt16G0028700</name>
</gene>
<accession>A0AAV6W8J0</accession>
<dbReference type="Proteomes" id="UP000826271">
    <property type="component" value="Unassembled WGS sequence"/>
</dbReference>
<dbReference type="InterPro" id="IPR054722">
    <property type="entry name" value="PolX-like_BBD"/>
</dbReference>
<dbReference type="Pfam" id="PF14244">
    <property type="entry name" value="Retrotran_gag_3"/>
    <property type="match status" value="1"/>
</dbReference>
<dbReference type="InterPro" id="IPR025724">
    <property type="entry name" value="GAG-pre-integrase_dom"/>
</dbReference>
<feature type="region of interest" description="Disordered" evidence="1">
    <location>
        <begin position="388"/>
        <end position="425"/>
    </location>
</feature>
<evidence type="ECO:0000259" key="3">
    <source>
        <dbReference type="Pfam" id="PF14244"/>
    </source>
</evidence>
<protein>
    <recommendedName>
        <fullName evidence="7">GAG-pre-integrase domain-containing protein</fullName>
    </recommendedName>
</protein>
<feature type="domain" description="GAG-pre-integrase" evidence="2">
    <location>
        <begin position="299"/>
        <end position="372"/>
    </location>
</feature>
<evidence type="ECO:0000259" key="4">
    <source>
        <dbReference type="Pfam" id="PF22936"/>
    </source>
</evidence>
<sequence length="456" mass="49084">MANGGNKSDSGDAYSLHHSDHPGMVLVSKPLEGDNYSTWRRAMVISLNAKSKLGFVDGTLKAPSATTKPEDYTIEAAAMVIQKNEPVALAVRHKSGSYSRLNSSNRKPLHCSHCNRDNHVRETCWKLNGYPPGHPKHASAKNTQSKHNNNNQSSVNNVREAPLMQQNQSVINGLTELQLQQILSIMQGTGPSSSVTPKANNANTSSGLSPPELIIDSGATDHITSSPALLVNSKQNTSLPPVVMPNGDQAPIISTGSLPLSPIIYLKNVLGVPSCKVNLMSDLMTGMTIGLGKQRDGLYYLVAMAANKSHNPTQSVAAHTIKPSSARNASTTLWHRRLGHLSSSRLDFIAKNLLKIPLESNNTCDICALAKQKRLPFSINHITPEASLSIEPTPVESTPSASGTSPPAAPSRRSQRSHVPPPTLRDYICNQVTSPEPLSLSSSCPHKVKYRALRVN</sequence>
<feature type="domain" description="Retrovirus-related Pol polyprotein from transposon TNT 1-94-like beta-barrel" evidence="4">
    <location>
        <begin position="214"/>
        <end position="281"/>
    </location>
</feature>
<feature type="compositionally biased region" description="Low complexity" evidence="1">
    <location>
        <begin position="141"/>
        <end position="154"/>
    </location>
</feature>
<evidence type="ECO:0000256" key="1">
    <source>
        <dbReference type="SAM" id="MobiDB-lite"/>
    </source>
</evidence>